<sequence length="286" mass="32724">MSVFEKETYLNQYDLSGLSSIHHFQFITTDYGTIFRQSFLPAASKGTIFLVHGYLDHSGSLSLLIRFLVSNSFSVITFDLPGHGYSYGPRGDIDCFGEYVNALDGVISSTIESDQNRSYHIIGHSTGCSVITEYLIHHPPIFEKVIFVAPLIKPYLWSFSQIGVKLIGKRLKSIKRKYRKNASNKHYLEFVKNDPLQFDTLPTNWVVSLSKWHEDVFEYPIQKQRLHLIQGNRDTTVDWRFNVSFLLGLFPGSDAILIDEGNHQLFNEAEEIRSICFNCIKSILLS</sequence>
<dbReference type="Pfam" id="PF12146">
    <property type="entry name" value="Hydrolase_4"/>
    <property type="match status" value="1"/>
</dbReference>
<organism evidence="2 3">
    <name type="scientific">Sutcliffiella tianshenii</name>
    <dbReference type="NCBI Taxonomy" id="1463404"/>
    <lineage>
        <taxon>Bacteria</taxon>
        <taxon>Bacillati</taxon>
        <taxon>Bacillota</taxon>
        <taxon>Bacilli</taxon>
        <taxon>Bacillales</taxon>
        <taxon>Bacillaceae</taxon>
        <taxon>Sutcliffiella</taxon>
    </lineage>
</organism>
<proteinExistence type="predicted"/>
<comment type="caution">
    <text evidence="2">The sequence shown here is derived from an EMBL/GenBank/DDBJ whole genome shotgun (WGS) entry which is preliminary data.</text>
</comment>
<dbReference type="InterPro" id="IPR051044">
    <property type="entry name" value="MAG_DAG_Lipase"/>
</dbReference>
<accession>A0ABS2NXR0</accession>
<name>A0ABS2NXR0_9BACI</name>
<gene>
    <name evidence="2" type="ORF">JOC95_001147</name>
</gene>
<dbReference type="Gene3D" id="3.40.50.1820">
    <property type="entry name" value="alpha/beta hydrolase"/>
    <property type="match status" value="1"/>
</dbReference>
<protein>
    <submittedName>
        <fullName evidence="2">Alpha-beta hydrolase superfamily lysophospholipase</fullName>
    </submittedName>
</protein>
<dbReference type="EMBL" id="JAFBED010000002">
    <property type="protein sequence ID" value="MBM7619298.1"/>
    <property type="molecule type" value="Genomic_DNA"/>
</dbReference>
<evidence type="ECO:0000313" key="2">
    <source>
        <dbReference type="EMBL" id="MBM7619298.1"/>
    </source>
</evidence>
<dbReference type="GO" id="GO:0016787">
    <property type="term" value="F:hydrolase activity"/>
    <property type="evidence" value="ECO:0007669"/>
    <property type="project" value="UniProtKB-KW"/>
</dbReference>
<dbReference type="Proteomes" id="UP000737402">
    <property type="component" value="Unassembled WGS sequence"/>
</dbReference>
<keyword evidence="2" id="KW-0378">Hydrolase</keyword>
<dbReference type="RefSeq" id="WP_204414277.1">
    <property type="nucleotide sequence ID" value="NZ_JAFBED010000002.1"/>
</dbReference>
<dbReference type="SUPFAM" id="SSF53474">
    <property type="entry name" value="alpha/beta-Hydrolases"/>
    <property type="match status" value="1"/>
</dbReference>
<feature type="domain" description="Serine aminopeptidase S33" evidence="1">
    <location>
        <begin position="44"/>
        <end position="269"/>
    </location>
</feature>
<evidence type="ECO:0000313" key="3">
    <source>
        <dbReference type="Proteomes" id="UP000737402"/>
    </source>
</evidence>
<keyword evidence="3" id="KW-1185">Reference proteome</keyword>
<reference evidence="2 3" key="1">
    <citation type="submission" date="2021-01" db="EMBL/GenBank/DDBJ databases">
        <title>Genomic Encyclopedia of Type Strains, Phase IV (KMG-IV): sequencing the most valuable type-strain genomes for metagenomic binning, comparative biology and taxonomic classification.</title>
        <authorList>
            <person name="Goeker M."/>
        </authorList>
    </citation>
    <scope>NUCLEOTIDE SEQUENCE [LARGE SCALE GENOMIC DNA]</scope>
    <source>
        <strain evidence="2 3">DSM 25879</strain>
    </source>
</reference>
<dbReference type="InterPro" id="IPR022742">
    <property type="entry name" value="Hydrolase_4"/>
</dbReference>
<evidence type="ECO:0000259" key="1">
    <source>
        <dbReference type="Pfam" id="PF12146"/>
    </source>
</evidence>
<dbReference type="PANTHER" id="PTHR11614">
    <property type="entry name" value="PHOSPHOLIPASE-RELATED"/>
    <property type="match status" value="1"/>
</dbReference>
<dbReference type="InterPro" id="IPR029058">
    <property type="entry name" value="AB_hydrolase_fold"/>
</dbReference>